<sequence length="231" mass="26404">MHFAATTTAENEAFKMMYPIYRLYFPQTRAYLTASNDSNELVAQDRNPFRLSAEWQWIPKSRHGGLFLRNLDTQGYLCFDYQGKPVVQKELDFEDCLLVASLPPLKMFGLGDAAYPKDDVPTVQPPWPILIKPVKAKHQAWRLGFCLNGHPFSNGNPEQEACTAWELPRWWDIVVVCPVIPDHCWTAACMSEALTYGRRLRCPKECLHQIHCDDVVNADRALSVLLPNPVK</sequence>
<proteinExistence type="predicted"/>
<dbReference type="EMBL" id="UYSG01011625">
    <property type="protein sequence ID" value="VDL63107.1"/>
    <property type="molecule type" value="Genomic_DNA"/>
</dbReference>
<evidence type="ECO:0000313" key="3">
    <source>
        <dbReference type="WBParaSite" id="HDID_0001033101-mRNA-1"/>
    </source>
</evidence>
<dbReference type="OrthoDB" id="10344636at2759"/>
<reference evidence="3" key="1">
    <citation type="submission" date="2017-02" db="UniProtKB">
        <authorList>
            <consortium name="WormBaseParasite"/>
        </authorList>
    </citation>
    <scope>IDENTIFICATION</scope>
</reference>
<evidence type="ECO:0000313" key="2">
    <source>
        <dbReference type="Proteomes" id="UP000274504"/>
    </source>
</evidence>
<dbReference type="WBParaSite" id="HDID_0001033101-mRNA-1">
    <property type="protein sequence ID" value="HDID_0001033101-mRNA-1"/>
    <property type="gene ID" value="HDID_0001033101"/>
</dbReference>
<protein>
    <submittedName>
        <fullName evidence="3">DDE Tnp4 domain-containing protein</fullName>
    </submittedName>
</protein>
<dbReference type="AlphaFoldDB" id="A0A0R3SX78"/>
<evidence type="ECO:0000313" key="1">
    <source>
        <dbReference type="EMBL" id="VDL63107.1"/>
    </source>
</evidence>
<name>A0A0R3SX78_HYMDI</name>
<reference evidence="1 2" key="2">
    <citation type="submission" date="2018-11" db="EMBL/GenBank/DDBJ databases">
        <authorList>
            <consortium name="Pathogen Informatics"/>
        </authorList>
    </citation>
    <scope>NUCLEOTIDE SEQUENCE [LARGE SCALE GENOMIC DNA]</scope>
</reference>
<gene>
    <name evidence="1" type="ORF">HDID_LOCUS10329</name>
</gene>
<organism evidence="3">
    <name type="scientific">Hymenolepis diminuta</name>
    <name type="common">Rat tapeworm</name>
    <dbReference type="NCBI Taxonomy" id="6216"/>
    <lineage>
        <taxon>Eukaryota</taxon>
        <taxon>Metazoa</taxon>
        <taxon>Spiralia</taxon>
        <taxon>Lophotrochozoa</taxon>
        <taxon>Platyhelminthes</taxon>
        <taxon>Cestoda</taxon>
        <taxon>Eucestoda</taxon>
        <taxon>Cyclophyllidea</taxon>
        <taxon>Hymenolepididae</taxon>
        <taxon>Hymenolepis</taxon>
    </lineage>
</organism>
<dbReference type="Proteomes" id="UP000274504">
    <property type="component" value="Unassembled WGS sequence"/>
</dbReference>
<accession>A0A0R3SX78</accession>